<dbReference type="Pfam" id="PF17837">
    <property type="entry name" value="4PPT_N"/>
    <property type="match status" value="1"/>
</dbReference>
<proteinExistence type="inferred from homology"/>
<dbReference type="InterPro" id="IPR003542">
    <property type="entry name" value="Enbac_synth_compD-like"/>
</dbReference>
<evidence type="ECO:0000256" key="6">
    <source>
        <dbReference type="ARBA" id="ARBA00022679"/>
    </source>
</evidence>
<dbReference type="PANTHER" id="PTHR38096:SF1">
    <property type="entry name" value="ENTEROBACTIN SYNTHASE COMPONENT D"/>
    <property type="match status" value="1"/>
</dbReference>
<evidence type="ECO:0000256" key="2">
    <source>
        <dbReference type="ARBA" id="ARBA00004993"/>
    </source>
</evidence>
<evidence type="ECO:0000256" key="8">
    <source>
        <dbReference type="ARBA" id="ARBA00029894"/>
    </source>
</evidence>
<dbReference type="InterPro" id="IPR041354">
    <property type="entry name" value="4PPT_N"/>
</dbReference>
<evidence type="ECO:0000256" key="10">
    <source>
        <dbReference type="ARBA" id="ARBA00049176"/>
    </source>
</evidence>
<dbReference type="Proteomes" id="UP000707245">
    <property type="component" value="Unassembled WGS sequence"/>
</dbReference>
<feature type="domain" description="4'-phosphopantetheinyl transferase N-terminal" evidence="13">
    <location>
        <begin position="59"/>
        <end position="124"/>
    </location>
</feature>
<feature type="domain" description="4'-phosphopantetheinyl transferase" evidence="12">
    <location>
        <begin position="133"/>
        <end position="217"/>
    </location>
</feature>
<dbReference type="PANTHER" id="PTHR38096">
    <property type="entry name" value="ENTEROBACTIN SYNTHASE COMPONENT D"/>
    <property type="match status" value="1"/>
</dbReference>
<evidence type="ECO:0000259" key="12">
    <source>
        <dbReference type="Pfam" id="PF01648"/>
    </source>
</evidence>
<dbReference type="Pfam" id="PF01648">
    <property type="entry name" value="ACPS"/>
    <property type="match status" value="1"/>
</dbReference>
<gene>
    <name evidence="14" type="ORF">EI167_10110</name>
</gene>
<dbReference type="GO" id="GO:0016740">
    <property type="term" value="F:transferase activity"/>
    <property type="evidence" value="ECO:0007669"/>
    <property type="project" value="UniProtKB-KW"/>
</dbReference>
<keyword evidence="6 14" id="KW-0808">Transferase</keyword>
<evidence type="ECO:0000256" key="7">
    <source>
        <dbReference type="ARBA" id="ARBA00023191"/>
    </source>
</evidence>
<dbReference type="SUPFAM" id="SSF56214">
    <property type="entry name" value="4'-phosphopantetheinyl transferase"/>
    <property type="match status" value="1"/>
</dbReference>
<evidence type="ECO:0000256" key="3">
    <source>
        <dbReference type="ARBA" id="ARBA00008342"/>
    </source>
</evidence>
<dbReference type="Gene3D" id="3.90.470.20">
    <property type="entry name" value="4'-phosphopantetheinyl transferase domain"/>
    <property type="match status" value="1"/>
</dbReference>
<comment type="pathway">
    <text evidence="2">Siderophore biosynthesis; enterobactin biosynthesis.</text>
</comment>
<keyword evidence="7" id="KW-0259">Enterobactin biosynthesis</keyword>
<evidence type="ECO:0000313" key="15">
    <source>
        <dbReference type="Proteomes" id="UP000707245"/>
    </source>
</evidence>
<comment type="function">
    <text evidence="1">Involved in the biosynthesis of the siderophore enterobactin (enterochelin), which is a macrocyclic trimeric lactone of N-(2,3-dihydroxybenzoyl)-serine. The serine trilactone serves as a scaffolding for the three catechol functionalities that provide hexadentate coordination for the tightly ligated iron(2+) atoms. Plays an essential role in the assembly of the enterobactin by catalyzing the transfer of the 4'-phosphopantetheine (Ppant) moiety from coenzyme A to the apo-domains of both EntB (ArCP domain) and EntF (PCP domain) to yield their holo-forms which make them competent for the activation of 2,3-dihydroxybenzoate (DHB) and L-serine, respectively.</text>
</comment>
<dbReference type="InterPro" id="IPR037143">
    <property type="entry name" value="4-PPantetheinyl_Trfase_dom_sf"/>
</dbReference>
<evidence type="ECO:0000313" key="14">
    <source>
        <dbReference type="EMBL" id="MBE0457793.1"/>
    </source>
</evidence>
<dbReference type="InterPro" id="IPR008278">
    <property type="entry name" value="4-PPantetheinyl_Trfase_dom"/>
</dbReference>
<reference evidence="14 15" key="1">
    <citation type="submission" date="2020-07" db="EMBL/GenBank/DDBJ databases">
        <title>Halophilic bacteria isolated from french cheeses.</title>
        <authorList>
            <person name="Kothe C.I."/>
            <person name="Farah-Kraiem B."/>
            <person name="Renault P."/>
            <person name="Dridi B."/>
        </authorList>
    </citation>
    <scope>NUCLEOTIDE SEQUENCE [LARGE SCALE GENOMIC DNA]</scope>
    <source>
        <strain evidence="14 15">FME14</strain>
    </source>
</reference>
<dbReference type="PRINTS" id="PR01399">
    <property type="entry name" value="ENTSNTHTASED"/>
</dbReference>
<comment type="similarity">
    <text evidence="3">Belongs to the P-Pant transferase superfamily. EntD family.</text>
</comment>
<evidence type="ECO:0000256" key="4">
    <source>
        <dbReference type="ARBA" id="ARBA00011503"/>
    </source>
</evidence>
<evidence type="ECO:0000256" key="5">
    <source>
        <dbReference type="ARBA" id="ARBA00019087"/>
    </source>
</evidence>
<protein>
    <recommendedName>
        <fullName evidence="5">Enterobactin synthase component D</fullName>
    </recommendedName>
    <alternativeName>
        <fullName evidence="8">4'-phosphopantetheinyl transferase EntD</fullName>
    </alternativeName>
    <alternativeName>
        <fullName evidence="9">Enterochelin synthase D</fullName>
    </alternativeName>
</protein>
<evidence type="ECO:0000256" key="11">
    <source>
        <dbReference type="ARBA" id="ARBA00049191"/>
    </source>
</evidence>
<comment type="catalytic activity">
    <reaction evidence="10">
        <text>apo-[aryl-carrier protein] + CoA = holo-[aryl-carrier protein] + adenosine 3',5'-bisphosphate + H(+)</text>
        <dbReference type="Rhea" id="RHEA:48404"/>
        <dbReference type="Rhea" id="RHEA-COMP:15903"/>
        <dbReference type="Rhea" id="RHEA-COMP:17557"/>
        <dbReference type="ChEBI" id="CHEBI:15378"/>
        <dbReference type="ChEBI" id="CHEBI:29999"/>
        <dbReference type="ChEBI" id="CHEBI:57287"/>
        <dbReference type="ChEBI" id="CHEBI:58343"/>
        <dbReference type="ChEBI" id="CHEBI:64479"/>
    </reaction>
</comment>
<evidence type="ECO:0000256" key="1">
    <source>
        <dbReference type="ARBA" id="ARBA00003937"/>
    </source>
</evidence>
<name>A0ABR9FLS7_9GAMM</name>
<evidence type="ECO:0000259" key="13">
    <source>
        <dbReference type="Pfam" id="PF17837"/>
    </source>
</evidence>
<accession>A0ABR9FLS7</accession>
<dbReference type="RefSeq" id="WP_192541654.1">
    <property type="nucleotide sequence ID" value="NZ_RRZA01000026.1"/>
</dbReference>
<organism evidence="14 15">
    <name type="scientific">Pseudoalteromonas prydzensis</name>
    <dbReference type="NCBI Taxonomy" id="182141"/>
    <lineage>
        <taxon>Bacteria</taxon>
        <taxon>Pseudomonadati</taxon>
        <taxon>Pseudomonadota</taxon>
        <taxon>Gammaproteobacteria</taxon>
        <taxon>Alteromonadales</taxon>
        <taxon>Pseudoalteromonadaceae</taxon>
        <taxon>Pseudoalteromonas</taxon>
    </lineage>
</organism>
<dbReference type="EMBL" id="RRZA01000026">
    <property type="protein sequence ID" value="MBE0457793.1"/>
    <property type="molecule type" value="Genomic_DNA"/>
</dbReference>
<sequence>MLPKSFKLKSKISINCNFVHSVECWSHEKLSITLVTCKFDVKQYTPELFATLGIYFPDQIKRSVYKRQAEFLAGRFAAKYALLNQGIQQENLPIIHIGLHRAPIWPKCIVGSITHNTSKVVCVLGDNIENKHIGIDIESILSNKTASDIAPQIHNDAELNIVLTQIFPTNIATTLIFSAKESLFKALYPTVKSYFGFECAKVYEIGDGYIRLKINHDFVKRYNLKEIYICYFKIQGEDITTLLYCAGA</sequence>
<comment type="subunit">
    <text evidence="4">EntB, EntD, EntE, and EntF form a multienzyme complex called enterobactin synthase.</text>
</comment>
<comment type="catalytic activity">
    <reaction evidence="11">
        <text>apo-[peptidyl-carrier protein] + CoA = holo-[peptidyl-carrier protein] + adenosine 3',5'-bisphosphate + H(+)</text>
        <dbReference type="Rhea" id="RHEA:46228"/>
        <dbReference type="Rhea" id="RHEA-COMP:11479"/>
        <dbReference type="Rhea" id="RHEA-COMP:11480"/>
        <dbReference type="ChEBI" id="CHEBI:15378"/>
        <dbReference type="ChEBI" id="CHEBI:29999"/>
        <dbReference type="ChEBI" id="CHEBI:57287"/>
        <dbReference type="ChEBI" id="CHEBI:58343"/>
        <dbReference type="ChEBI" id="CHEBI:64479"/>
    </reaction>
</comment>
<keyword evidence="15" id="KW-1185">Reference proteome</keyword>
<evidence type="ECO:0000256" key="9">
    <source>
        <dbReference type="ARBA" id="ARBA00031996"/>
    </source>
</evidence>
<comment type="caution">
    <text evidence="14">The sequence shown here is derived from an EMBL/GenBank/DDBJ whole genome shotgun (WGS) entry which is preliminary data.</text>
</comment>